<evidence type="ECO:0000313" key="1">
    <source>
        <dbReference type="EMBL" id="KAK8482781.1"/>
    </source>
</evidence>
<comment type="caution">
    <text evidence="1">The sequence shown here is derived from an EMBL/GenBank/DDBJ whole genome shotgun (WGS) entry which is preliminary data.</text>
</comment>
<reference evidence="1 2" key="1">
    <citation type="journal article" date="2024" name="G3 (Bethesda)">
        <title>Genome assembly of Hibiscus sabdariffa L. provides insights into metabolisms of medicinal natural products.</title>
        <authorList>
            <person name="Kim T."/>
        </authorList>
    </citation>
    <scope>NUCLEOTIDE SEQUENCE [LARGE SCALE GENOMIC DNA]</scope>
    <source>
        <strain evidence="1">TK-2024</strain>
        <tissue evidence="1">Old leaves</tissue>
    </source>
</reference>
<protein>
    <submittedName>
        <fullName evidence="1">Uncharacterized protein</fullName>
    </submittedName>
</protein>
<accession>A0ABR1ZQ04</accession>
<dbReference type="Proteomes" id="UP001472677">
    <property type="component" value="Unassembled WGS sequence"/>
</dbReference>
<dbReference type="EMBL" id="JBBPBM010001658">
    <property type="protein sequence ID" value="KAK8482781.1"/>
    <property type="molecule type" value="Genomic_DNA"/>
</dbReference>
<gene>
    <name evidence="1" type="ORF">V6N12_003708</name>
</gene>
<name>A0ABR1ZQ04_9ROSI</name>
<sequence length="133" mass="15504">MVCNVVKSDGERNGNGSQITRRRILSYKHCGRSFVCGTERCLTVLILKLRRQFVFYVIWMSMLEMTRRLRSFEYATLKELKANYLPMSLHVEMVNRLVWCLNAQGNFLTGDLMKLMSSFGVESEMVDSRYVSL</sequence>
<organism evidence="1 2">
    <name type="scientific">Hibiscus sabdariffa</name>
    <name type="common">roselle</name>
    <dbReference type="NCBI Taxonomy" id="183260"/>
    <lineage>
        <taxon>Eukaryota</taxon>
        <taxon>Viridiplantae</taxon>
        <taxon>Streptophyta</taxon>
        <taxon>Embryophyta</taxon>
        <taxon>Tracheophyta</taxon>
        <taxon>Spermatophyta</taxon>
        <taxon>Magnoliopsida</taxon>
        <taxon>eudicotyledons</taxon>
        <taxon>Gunneridae</taxon>
        <taxon>Pentapetalae</taxon>
        <taxon>rosids</taxon>
        <taxon>malvids</taxon>
        <taxon>Malvales</taxon>
        <taxon>Malvaceae</taxon>
        <taxon>Malvoideae</taxon>
        <taxon>Hibiscus</taxon>
    </lineage>
</organism>
<keyword evidence="2" id="KW-1185">Reference proteome</keyword>
<proteinExistence type="predicted"/>
<evidence type="ECO:0000313" key="2">
    <source>
        <dbReference type="Proteomes" id="UP001472677"/>
    </source>
</evidence>